<dbReference type="AlphaFoldDB" id="A0A7T8GNM1"/>
<keyword evidence="1" id="KW-1133">Transmembrane helix</keyword>
<keyword evidence="1" id="KW-0812">Transmembrane</keyword>
<gene>
    <name evidence="2" type="ORF">FKW44_022569</name>
</gene>
<evidence type="ECO:0000256" key="1">
    <source>
        <dbReference type="SAM" id="Phobius"/>
    </source>
</evidence>
<feature type="non-terminal residue" evidence="2">
    <location>
        <position position="52"/>
    </location>
</feature>
<feature type="non-terminal residue" evidence="2">
    <location>
        <position position="1"/>
    </location>
</feature>
<sequence length="52" mass="5895">TGDSLLTIGVFASFFYCVLVIFLHLGLRAKKTSNRSLDDGFQIKIRRRLIPP</sequence>
<organism evidence="2 3">
    <name type="scientific">Caligus rogercresseyi</name>
    <name type="common">Sea louse</name>
    <dbReference type="NCBI Taxonomy" id="217165"/>
    <lineage>
        <taxon>Eukaryota</taxon>
        <taxon>Metazoa</taxon>
        <taxon>Ecdysozoa</taxon>
        <taxon>Arthropoda</taxon>
        <taxon>Crustacea</taxon>
        <taxon>Multicrustacea</taxon>
        <taxon>Hexanauplia</taxon>
        <taxon>Copepoda</taxon>
        <taxon>Siphonostomatoida</taxon>
        <taxon>Caligidae</taxon>
        <taxon>Caligus</taxon>
    </lineage>
</organism>
<proteinExistence type="predicted"/>
<dbReference type="EMBL" id="CP045906">
    <property type="protein sequence ID" value="QQP34620.1"/>
    <property type="molecule type" value="Genomic_DNA"/>
</dbReference>
<protein>
    <submittedName>
        <fullName evidence="2">Uncharacterized protein</fullName>
    </submittedName>
</protein>
<keyword evidence="1" id="KW-0472">Membrane</keyword>
<evidence type="ECO:0000313" key="2">
    <source>
        <dbReference type="EMBL" id="QQP34620.1"/>
    </source>
</evidence>
<evidence type="ECO:0000313" key="3">
    <source>
        <dbReference type="Proteomes" id="UP000595437"/>
    </source>
</evidence>
<keyword evidence="3" id="KW-1185">Reference proteome</keyword>
<name>A0A7T8GNM1_CALRO</name>
<reference evidence="3" key="1">
    <citation type="submission" date="2021-01" db="EMBL/GenBank/DDBJ databases">
        <title>Caligus Genome Assembly.</title>
        <authorList>
            <person name="Gallardo-Escarate C."/>
        </authorList>
    </citation>
    <scope>NUCLEOTIDE SEQUENCE [LARGE SCALE GENOMIC DNA]</scope>
</reference>
<feature type="transmembrane region" description="Helical" evidence="1">
    <location>
        <begin position="6"/>
        <end position="27"/>
    </location>
</feature>
<accession>A0A7T8GNM1</accession>
<dbReference type="Proteomes" id="UP000595437">
    <property type="component" value="Chromosome 17"/>
</dbReference>